<dbReference type="EMBL" id="JAPEIS010000008">
    <property type="protein sequence ID" value="KAJ8064105.1"/>
    <property type="molecule type" value="Genomic_DNA"/>
</dbReference>
<organism evidence="1 2">
    <name type="scientific">Sclerotinia nivalis</name>
    <dbReference type="NCBI Taxonomy" id="352851"/>
    <lineage>
        <taxon>Eukaryota</taxon>
        <taxon>Fungi</taxon>
        <taxon>Dikarya</taxon>
        <taxon>Ascomycota</taxon>
        <taxon>Pezizomycotina</taxon>
        <taxon>Leotiomycetes</taxon>
        <taxon>Helotiales</taxon>
        <taxon>Sclerotiniaceae</taxon>
        <taxon>Sclerotinia</taxon>
    </lineage>
</organism>
<sequence length="145" mass="16556">MEESCDPDGPGFFEIIINNVKYRYGGRQFSCFGYIMAIPPFDDRDHHKPIEYWKAQLAFPGFSPRGSDINALQIRLVNADTDEMSIAVKQGCEEMARFTTRKHAKSKNTNDKLDELDSKSNEKLNLRLNEDLNVEVSSELYSLNG</sequence>
<evidence type="ECO:0000313" key="2">
    <source>
        <dbReference type="Proteomes" id="UP001152300"/>
    </source>
</evidence>
<gene>
    <name evidence="1" type="ORF">OCU04_007940</name>
</gene>
<protein>
    <submittedName>
        <fullName evidence="1">Uncharacterized protein</fullName>
    </submittedName>
</protein>
<dbReference type="AlphaFoldDB" id="A0A9X0AK06"/>
<name>A0A9X0AK06_9HELO</name>
<dbReference type="Proteomes" id="UP001152300">
    <property type="component" value="Unassembled WGS sequence"/>
</dbReference>
<proteinExistence type="predicted"/>
<evidence type="ECO:0000313" key="1">
    <source>
        <dbReference type="EMBL" id="KAJ8064105.1"/>
    </source>
</evidence>
<reference evidence="1" key="1">
    <citation type="submission" date="2022-11" db="EMBL/GenBank/DDBJ databases">
        <title>Genome Resource of Sclerotinia nivalis Strain SnTB1, a Plant Pathogen Isolated from American Ginseng.</title>
        <authorList>
            <person name="Fan S."/>
        </authorList>
    </citation>
    <scope>NUCLEOTIDE SEQUENCE</scope>
    <source>
        <strain evidence="1">SnTB1</strain>
    </source>
</reference>
<dbReference type="OrthoDB" id="3559279at2759"/>
<comment type="caution">
    <text evidence="1">The sequence shown here is derived from an EMBL/GenBank/DDBJ whole genome shotgun (WGS) entry which is preliminary data.</text>
</comment>
<accession>A0A9X0AK06</accession>
<keyword evidence="2" id="KW-1185">Reference proteome</keyword>